<dbReference type="EMBL" id="PISD01000030">
    <property type="protein sequence ID" value="PKG28387.1"/>
    <property type="molecule type" value="Genomic_DNA"/>
</dbReference>
<feature type="region of interest" description="Disordered" evidence="1">
    <location>
        <begin position="1"/>
        <end position="30"/>
    </location>
</feature>
<evidence type="ECO:0000313" key="4">
    <source>
        <dbReference type="Proteomes" id="UP000233343"/>
    </source>
</evidence>
<dbReference type="Pfam" id="PF11772">
    <property type="entry name" value="EpuA"/>
    <property type="match status" value="1"/>
</dbReference>
<keyword evidence="2" id="KW-0812">Transmembrane</keyword>
<gene>
    <name evidence="3" type="ORF">CWS20_14365</name>
</gene>
<dbReference type="InterPro" id="IPR024596">
    <property type="entry name" value="RNApol_su_b/EpuA"/>
</dbReference>
<keyword evidence="2" id="KW-1133">Transmembrane helix</keyword>
<comment type="caution">
    <text evidence="3">The sequence shown here is derived from an EMBL/GenBank/DDBJ whole genome shotgun (WGS) entry which is preliminary data.</text>
</comment>
<proteinExistence type="predicted"/>
<sequence>MSLNNEQEQSTKGTEKLNREKSAAKEAKSPKERIRVRLIPIWLRIIIVIVLLAICIIGGAAFGYGVIGEGNATDIFKKETWSHIIDLVKKQ</sequence>
<organism evidence="3 4">
    <name type="scientific">Cytobacillus horneckiae</name>
    <dbReference type="NCBI Taxonomy" id="549687"/>
    <lineage>
        <taxon>Bacteria</taxon>
        <taxon>Bacillati</taxon>
        <taxon>Bacillota</taxon>
        <taxon>Bacilli</taxon>
        <taxon>Bacillales</taxon>
        <taxon>Bacillaceae</taxon>
        <taxon>Cytobacillus</taxon>
    </lineage>
</organism>
<accession>A0A2N0ZFX0</accession>
<evidence type="ECO:0000256" key="2">
    <source>
        <dbReference type="SAM" id="Phobius"/>
    </source>
</evidence>
<reference evidence="3 4" key="1">
    <citation type="journal article" date="2010" name="Int. J. Syst. Evol. Microbiol.">
        <title>Bacillus horneckiae sp. nov., isolated from a spacecraft-assembly clean room.</title>
        <authorList>
            <person name="Vaishampayan P."/>
            <person name="Probst A."/>
            <person name="Krishnamurthi S."/>
            <person name="Ghosh S."/>
            <person name="Osman S."/>
            <person name="McDowall A."/>
            <person name="Ruckmani A."/>
            <person name="Mayilraj S."/>
            <person name="Venkateswaran K."/>
        </authorList>
    </citation>
    <scope>NUCLEOTIDE SEQUENCE [LARGE SCALE GENOMIC DNA]</scope>
    <source>
        <strain evidence="4">1PO1SC</strain>
    </source>
</reference>
<name>A0A2N0ZFX0_9BACI</name>
<keyword evidence="3" id="KW-0240">DNA-directed RNA polymerase</keyword>
<feature type="compositionally biased region" description="Polar residues" evidence="1">
    <location>
        <begin position="1"/>
        <end position="12"/>
    </location>
</feature>
<dbReference type="GO" id="GO:0000428">
    <property type="term" value="C:DNA-directed RNA polymerase complex"/>
    <property type="evidence" value="ECO:0007669"/>
    <property type="project" value="UniProtKB-KW"/>
</dbReference>
<feature type="compositionally biased region" description="Basic and acidic residues" evidence="1">
    <location>
        <begin position="13"/>
        <end position="30"/>
    </location>
</feature>
<dbReference type="Proteomes" id="UP000233343">
    <property type="component" value="Unassembled WGS sequence"/>
</dbReference>
<keyword evidence="3" id="KW-0804">Transcription</keyword>
<keyword evidence="2" id="KW-0472">Membrane</keyword>
<protein>
    <submittedName>
        <fullName evidence="3">DNA-directed RNA polymerase subunit beta</fullName>
    </submittedName>
</protein>
<dbReference type="AlphaFoldDB" id="A0A2N0ZFX0"/>
<dbReference type="RefSeq" id="WP_066191966.1">
    <property type="nucleotide sequence ID" value="NZ_CP194732.1"/>
</dbReference>
<keyword evidence="4" id="KW-1185">Reference proteome</keyword>
<evidence type="ECO:0000313" key="3">
    <source>
        <dbReference type="EMBL" id="PKG28387.1"/>
    </source>
</evidence>
<feature type="transmembrane region" description="Helical" evidence="2">
    <location>
        <begin position="41"/>
        <end position="67"/>
    </location>
</feature>
<evidence type="ECO:0000256" key="1">
    <source>
        <dbReference type="SAM" id="MobiDB-lite"/>
    </source>
</evidence>